<evidence type="ECO:0000313" key="1">
    <source>
        <dbReference type="EMBL" id="PNR51380.1"/>
    </source>
</evidence>
<organism evidence="1">
    <name type="scientific">Physcomitrium patens</name>
    <name type="common">Spreading-leaved earth moss</name>
    <name type="synonym">Physcomitrella patens</name>
    <dbReference type="NCBI Taxonomy" id="3218"/>
    <lineage>
        <taxon>Eukaryota</taxon>
        <taxon>Viridiplantae</taxon>
        <taxon>Streptophyta</taxon>
        <taxon>Embryophyta</taxon>
        <taxon>Bryophyta</taxon>
        <taxon>Bryophytina</taxon>
        <taxon>Bryopsida</taxon>
        <taxon>Funariidae</taxon>
        <taxon>Funariales</taxon>
        <taxon>Funariaceae</taxon>
        <taxon>Physcomitrium</taxon>
    </lineage>
</organism>
<evidence type="ECO:0000313" key="2">
    <source>
        <dbReference type="EnsemblPlants" id="PAC:32924367.CDS.1"/>
    </source>
</evidence>
<dbReference type="EnsemblPlants" id="Pp3c7_19160V3.1">
    <property type="protein sequence ID" value="PAC:32924367.CDS.1"/>
    <property type="gene ID" value="Pp3c7_19160"/>
</dbReference>
<reference evidence="1 3" key="2">
    <citation type="journal article" date="2018" name="Plant J.">
        <title>The Physcomitrella patens chromosome-scale assembly reveals moss genome structure and evolution.</title>
        <authorList>
            <person name="Lang D."/>
            <person name="Ullrich K.K."/>
            <person name="Murat F."/>
            <person name="Fuchs J."/>
            <person name="Jenkins J."/>
            <person name="Haas F.B."/>
            <person name="Piednoel M."/>
            <person name="Gundlach H."/>
            <person name="Van Bel M."/>
            <person name="Meyberg R."/>
            <person name="Vives C."/>
            <person name="Morata J."/>
            <person name="Symeonidi A."/>
            <person name="Hiss M."/>
            <person name="Muchero W."/>
            <person name="Kamisugi Y."/>
            <person name="Saleh O."/>
            <person name="Blanc G."/>
            <person name="Decker E.L."/>
            <person name="van Gessel N."/>
            <person name="Grimwood J."/>
            <person name="Hayes R.D."/>
            <person name="Graham S.W."/>
            <person name="Gunter L.E."/>
            <person name="McDaniel S.F."/>
            <person name="Hoernstein S.N.W."/>
            <person name="Larsson A."/>
            <person name="Li F.W."/>
            <person name="Perroud P.F."/>
            <person name="Phillips J."/>
            <person name="Ranjan P."/>
            <person name="Rokshar D.S."/>
            <person name="Rothfels C.J."/>
            <person name="Schneider L."/>
            <person name="Shu S."/>
            <person name="Stevenson D.W."/>
            <person name="Thummler F."/>
            <person name="Tillich M."/>
            <person name="Villarreal Aguilar J.C."/>
            <person name="Widiez T."/>
            <person name="Wong G.K."/>
            <person name="Wymore A."/>
            <person name="Zhang Y."/>
            <person name="Zimmer A.D."/>
            <person name="Quatrano R.S."/>
            <person name="Mayer K.F.X."/>
            <person name="Goodstein D."/>
            <person name="Casacuberta J.M."/>
            <person name="Vandepoele K."/>
            <person name="Reski R."/>
            <person name="Cuming A.C."/>
            <person name="Tuskan G.A."/>
            <person name="Maumus F."/>
            <person name="Salse J."/>
            <person name="Schmutz J."/>
            <person name="Rensing S.A."/>
        </authorList>
    </citation>
    <scope>NUCLEOTIDE SEQUENCE [LARGE SCALE GENOMIC DNA]</scope>
    <source>
        <strain evidence="2 3">cv. Gransden 2004</strain>
    </source>
</reference>
<reference evidence="2" key="3">
    <citation type="submission" date="2020-12" db="UniProtKB">
        <authorList>
            <consortium name="EnsemblPlants"/>
        </authorList>
    </citation>
    <scope>IDENTIFICATION</scope>
</reference>
<protein>
    <submittedName>
        <fullName evidence="1 2">Uncharacterized protein</fullName>
    </submittedName>
</protein>
<keyword evidence="3" id="KW-1185">Reference proteome</keyword>
<evidence type="ECO:0000313" key="3">
    <source>
        <dbReference type="Proteomes" id="UP000006727"/>
    </source>
</evidence>
<sequence>MNPSLLFCGSTFTHVLHVSTSSAKALASIPFPLDGWHTLPDLTGGTLMSSCCKFRARRRGAQPCVAVWLLMDPFFPLGGFHNSVAIQNQDGKRMSSRGDSFSSLDWDKANETRDTGMKRGVRGL</sequence>
<dbReference type="PaxDb" id="3218-PP1S2_508V6.1"/>
<reference evidence="1 3" key="1">
    <citation type="journal article" date="2008" name="Science">
        <title>The Physcomitrella genome reveals evolutionary insights into the conquest of land by plants.</title>
        <authorList>
            <person name="Rensing S."/>
            <person name="Lang D."/>
            <person name="Zimmer A."/>
            <person name="Terry A."/>
            <person name="Salamov A."/>
            <person name="Shapiro H."/>
            <person name="Nishiyama T."/>
            <person name="Perroud P.-F."/>
            <person name="Lindquist E."/>
            <person name="Kamisugi Y."/>
            <person name="Tanahashi T."/>
            <person name="Sakakibara K."/>
            <person name="Fujita T."/>
            <person name="Oishi K."/>
            <person name="Shin-I T."/>
            <person name="Kuroki Y."/>
            <person name="Toyoda A."/>
            <person name="Suzuki Y."/>
            <person name="Hashimoto A."/>
            <person name="Yamaguchi K."/>
            <person name="Sugano A."/>
            <person name="Kohara Y."/>
            <person name="Fujiyama A."/>
            <person name="Anterola A."/>
            <person name="Aoki S."/>
            <person name="Ashton N."/>
            <person name="Barbazuk W.B."/>
            <person name="Barker E."/>
            <person name="Bennetzen J."/>
            <person name="Bezanilla M."/>
            <person name="Blankenship R."/>
            <person name="Cho S.H."/>
            <person name="Dutcher S."/>
            <person name="Estelle M."/>
            <person name="Fawcett J.A."/>
            <person name="Gundlach H."/>
            <person name="Hanada K."/>
            <person name="Heyl A."/>
            <person name="Hicks K.A."/>
            <person name="Hugh J."/>
            <person name="Lohr M."/>
            <person name="Mayer K."/>
            <person name="Melkozernov A."/>
            <person name="Murata T."/>
            <person name="Nelson D."/>
            <person name="Pils B."/>
            <person name="Prigge M."/>
            <person name="Reiss B."/>
            <person name="Renner T."/>
            <person name="Rombauts S."/>
            <person name="Rushton P."/>
            <person name="Sanderfoot A."/>
            <person name="Schween G."/>
            <person name="Shiu S.-H."/>
            <person name="Stueber K."/>
            <person name="Theodoulou F.L."/>
            <person name="Tu H."/>
            <person name="Van de Peer Y."/>
            <person name="Verrier P.J."/>
            <person name="Waters E."/>
            <person name="Wood A."/>
            <person name="Yang L."/>
            <person name="Cove D."/>
            <person name="Cuming A."/>
            <person name="Hasebe M."/>
            <person name="Lucas S."/>
            <person name="Mishler D.B."/>
            <person name="Reski R."/>
            <person name="Grigoriev I."/>
            <person name="Quatrano R.S."/>
            <person name="Boore J.L."/>
        </authorList>
    </citation>
    <scope>NUCLEOTIDE SEQUENCE [LARGE SCALE GENOMIC DNA]</scope>
    <source>
        <strain evidence="2 3">cv. Gransden 2004</strain>
    </source>
</reference>
<dbReference type="Gramene" id="Pp3c7_19160V3.1">
    <property type="protein sequence ID" value="PAC:32924367.CDS.1"/>
    <property type="gene ID" value="Pp3c7_19160"/>
</dbReference>
<name>A0A2K1KC81_PHYPA</name>
<proteinExistence type="predicted"/>
<gene>
    <name evidence="1" type="ORF">PHYPA_010566</name>
</gene>
<dbReference type="AlphaFoldDB" id="A0A2K1KC81"/>
<dbReference type="EMBL" id="ABEU02000007">
    <property type="protein sequence ID" value="PNR51380.1"/>
    <property type="molecule type" value="Genomic_DNA"/>
</dbReference>
<accession>A0A2K1KC81</accession>
<dbReference type="Proteomes" id="UP000006727">
    <property type="component" value="Chromosome 7"/>
</dbReference>
<dbReference type="InParanoid" id="A0A2K1KC81"/>